<proteinExistence type="predicted"/>
<sequence length="181" mass="21468">MKLKHIGGWVRIEALKKLIIREDVMTALYELKGIFLEIDEMDIDDETKRDTLDAIDWEHDFSEKIENCIKIIRNKESRVEAYKTEIKRLESLKNLEKKAIEEIKERISEAMQLTRHDKLETNLFKVGFRKSEAVIVDETKLPKEYMRAKWSPDKDKLKELIKNGATIQGARIEKRRNLNIR</sequence>
<dbReference type="Proteomes" id="UP000280780">
    <property type="component" value="Segment"/>
</dbReference>
<name>A0A3S5H159_9CAUD</name>
<accession>A0A3S5H159</accession>
<keyword evidence="3" id="KW-1185">Reference proteome</keyword>
<protein>
    <submittedName>
        <fullName evidence="2">Uncharacterized protein</fullName>
    </submittedName>
</protein>
<evidence type="ECO:0000313" key="3">
    <source>
        <dbReference type="Proteomes" id="UP000280780"/>
    </source>
</evidence>
<dbReference type="Pfam" id="PF05565">
    <property type="entry name" value="Sipho_Gp157"/>
    <property type="match status" value="1"/>
</dbReference>
<dbReference type="EMBL" id="MH892360">
    <property type="protein sequence ID" value="AYP29437.1"/>
    <property type="molecule type" value="Genomic_DNA"/>
</dbReference>
<gene>
    <name evidence="2" type="ORF">SW11_029</name>
</gene>
<evidence type="ECO:0000256" key="1">
    <source>
        <dbReference type="SAM" id="Coils"/>
    </source>
</evidence>
<evidence type="ECO:0000313" key="2">
    <source>
        <dbReference type="EMBL" id="AYP29437.1"/>
    </source>
</evidence>
<reference evidence="2 3" key="1">
    <citation type="journal article" date="2018" name="Viruses">
        <title>Biodiversity of Streptococcus thermophilus Phages in Global Dairy Fermentations.</title>
        <authorList>
            <person name="Lavelle K."/>
            <person name="Martinez I."/>
            <person name="Neve H."/>
            <person name="Lugli G."/>
            <person name="Franz C."/>
            <person name="Ventura M."/>
            <person name="Bello F."/>
            <person name="Sinderen D."/>
            <person name="Mahony J."/>
        </authorList>
    </citation>
    <scope>NUCLEOTIDE SEQUENCE [LARGE SCALE GENOMIC DNA]</scope>
</reference>
<feature type="coiled-coil region" evidence="1">
    <location>
        <begin position="72"/>
        <end position="113"/>
    </location>
</feature>
<organism evidence="2 3">
    <name type="scientific">Streptococcus phage SW11</name>
    <dbReference type="NCBI Taxonomy" id="2419630"/>
    <lineage>
        <taxon>Viruses</taxon>
        <taxon>Duplodnaviria</taxon>
        <taxon>Heunggongvirae</taxon>
        <taxon>Uroviricota</taxon>
        <taxon>Caudoviricetes</taxon>
        <taxon>Aliceevansviridae</taxon>
        <taxon>Moineauvirus</taxon>
        <taxon>Moineauvirus SW11</taxon>
    </lineage>
</organism>
<dbReference type="InterPro" id="IPR008840">
    <property type="entry name" value="Sipho_Gp157"/>
</dbReference>
<keyword evidence="1" id="KW-0175">Coiled coil</keyword>